<dbReference type="EC" id="2.7.7.61" evidence="1"/>
<dbReference type="STRING" id="1552.A7L45_07990"/>
<evidence type="ECO:0000256" key="1">
    <source>
        <dbReference type="ARBA" id="ARBA00012524"/>
    </source>
</evidence>
<keyword evidence="6" id="KW-1185">Reference proteome</keyword>
<dbReference type="OrthoDB" id="3196716at2"/>
<dbReference type="RefSeq" id="WP_071612304.1">
    <property type="nucleotide sequence ID" value="NZ_CP015756.1"/>
</dbReference>
<evidence type="ECO:0000256" key="2">
    <source>
        <dbReference type="ARBA" id="ARBA00022679"/>
    </source>
</evidence>
<dbReference type="Proteomes" id="UP000182569">
    <property type="component" value="Chromosome"/>
</dbReference>
<reference evidence="6" key="1">
    <citation type="journal article" date="2016" name="Front. Microbiol.">
        <title>Complete Genome Sequence of Clostridium estertheticum DSM 8809, a Microbe Identified in Spoiled Vacuum Packed Beef.</title>
        <authorList>
            <person name="Yu Z."/>
            <person name="Gunn L."/>
            <person name="Brennan E."/>
            <person name="Reid R."/>
            <person name="Wall P.G."/>
            <person name="Gaora O.P."/>
            <person name="Hurley D."/>
            <person name="Bolton D."/>
            <person name="Fanning S."/>
        </authorList>
    </citation>
    <scope>NUCLEOTIDE SEQUENCE [LARGE SCALE GENOMIC DNA]</scope>
    <source>
        <strain evidence="6">DSM 8809</strain>
    </source>
</reference>
<proteinExistence type="predicted"/>
<dbReference type="Pfam" id="PF03802">
    <property type="entry name" value="CitX"/>
    <property type="match status" value="1"/>
</dbReference>
<name>A0A1J0GF58_9CLOT</name>
<accession>A0A1J0GF58</accession>
<dbReference type="GO" id="GO:0050519">
    <property type="term" value="F:holo-citrate lyase synthase activity"/>
    <property type="evidence" value="ECO:0007669"/>
    <property type="project" value="UniProtKB-EC"/>
</dbReference>
<dbReference type="EMBL" id="CP015756">
    <property type="protein sequence ID" value="APC40010.1"/>
    <property type="molecule type" value="Genomic_DNA"/>
</dbReference>
<dbReference type="AlphaFoldDB" id="A0A1J0GF58"/>
<gene>
    <name evidence="5" type="ORF">A7L45_07990</name>
</gene>
<protein>
    <recommendedName>
        <fullName evidence="1">citrate lyase holo-[acyl-carrier protein] synthase</fullName>
        <ecNumber evidence="1">2.7.7.61</ecNumber>
    </recommendedName>
</protein>
<keyword evidence="3" id="KW-0548">Nucleotidyltransferase</keyword>
<evidence type="ECO:0000313" key="6">
    <source>
        <dbReference type="Proteomes" id="UP000182569"/>
    </source>
</evidence>
<evidence type="ECO:0000256" key="4">
    <source>
        <dbReference type="ARBA" id="ARBA00048574"/>
    </source>
</evidence>
<dbReference type="NCBIfam" id="TIGR03124">
    <property type="entry name" value="citrate_citX"/>
    <property type="match status" value="1"/>
</dbReference>
<dbReference type="GO" id="GO:0051191">
    <property type="term" value="P:prosthetic group biosynthetic process"/>
    <property type="evidence" value="ECO:0007669"/>
    <property type="project" value="InterPro"/>
</dbReference>
<evidence type="ECO:0000313" key="5">
    <source>
        <dbReference type="EMBL" id="APC40010.1"/>
    </source>
</evidence>
<sequence>MYTAEDIMLAREIRIKYQEELVKQYKIPLLVIRVNYPGINKNNYYSHEITRIMYKIICELFSNSIIFKKIITTAEGLIVIMCINNGARDIKLTTLNLEDNHILGRCVDLDVYDENGRSISRRNFGLEMRKCYICDDIAHICVRSQKHSIEDVEGFIKSRFSEYTKKFATI</sequence>
<keyword evidence="2" id="KW-0808">Transferase</keyword>
<dbReference type="KEGG" id="ceu:A7L45_07990"/>
<evidence type="ECO:0000256" key="3">
    <source>
        <dbReference type="ARBA" id="ARBA00022695"/>
    </source>
</evidence>
<dbReference type="InterPro" id="IPR005551">
    <property type="entry name" value="CitX"/>
</dbReference>
<organism evidence="5 6">
    <name type="scientific">Clostridium estertheticum subsp. estertheticum</name>
    <dbReference type="NCBI Taxonomy" id="1552"/>
    <lineage>
        <taxon>Bacteria</taxon>
        <taxon>Bacillati</taxon>
        <taxon>Bacillota</taxon>
        <taxon>Clostridia</taxon>
        <taxon>Eubacteriales</taxon>
        <taxon>Clostridiaceae</taxon>
        <taxon>Clostridium</taxon>
    </lineage>
</organism>
<comment type="catalytic activity">
    <reaction evidence="4">
        <text>apo-[citrate lyase ACP] + 2'-(5''-triphospho-alpha-D-ribosyl)-3'-dephospho-CoA = holo-[citrate lyase ACP] + diphosphate</text>
        <dbReference type="Rhea" id="RHEA:16333"/>
        <dbReference type="Rhea" id="RHEA-COMP:10157"/>
        <dbReference type="Rhea" id="RHEA-COMP:10158"/>
        <dbReference type="ChEBI" id="CHEBI:29999"/>
        <dbReference type="ChEBI" id="CHEBI:33019"/>
        <dbReference type="ChEBI" id="CHEBI:61378"/>
        <dbReference type="ChEBI" id="CHEBI:82683"/>
        <dbReference type="EC" id="2.7.7.61"/>
    </reaction>
</comment>